<evidence type="ECO:0000256" key="3">
    <source>
        <dbReference type="ARBA" id="ARBA00022723"/>
    </source>
</evidence>
<evidence type="ECO:0000256" key="1">
    <source>
        <dbReference type="ARBA" id="ARBA00004604"/>
    </source>
</evidence>
<dbReference type="AlphaFoldDB" id="A0ABD3Q2W2"/>
<keyword evidence="4" id="KW-0863">Zinc-finger</keyword>
<evidence type="ECO:0000313" key="11">
    <source>
        <dbReference type="EMBL" id="KAL3792585.1"/>
    </source>
</evidence>
<dbReference type="GO" id="GO:0003677">
    <property type="term" value="F:DNA binding"/>
    <property type="evidence" value="ECO:0007669"/>
    <property type="project" value="UniProtKB-KW"/>
</dbReference>
<evidence type="ECO:0000256" key="9">
    <source>
        <dbReference type="ARBA" id="ARBA00023242"/>
    </source>
</evidence>
<keyword evidence="3" id="KW-0479">Metal-binding</keyword>
<dbReference type="InterPro" id="IPR033599">
    <property type="entry name" value="TAF1B/Rrn7"/>
</dbReference>
<feature type="region of interest" description="Disordered" evidence="10">
    <location>
        <begin position="220"/>
        <end position="278"/>
    </location>
</feature>
<feature type="compositionally biased region" description="Polar residues" evidence="10">
    <location>
        <begin position="228"/>
        <end position="262"/>
    </location>
</feature>
<comment type="caution">
    <text evidence="11">The sequence shown here is derived from an EMBL/GenBank/DDBJ whole genome shotgun (WGS) entry which is preliminary data.</text>
</comment>
<dbReference type="PANTHER" id="PTHR31576:SF2">
    <property type="entry name" value="TATA BOX-BINDING PROTEIN-ASSOCIATED FACTOR RNA POLYMERASE I SUBUNIT B"/>
    <property type="match status" value="1"/>
</dbReference>
<evidence type="ECO:0000256" key="5">
    <source>
        <dbReference type="ARBA" id="ARBA00022833"/>
    </source>
</evidence>
<proteinExistence type="inferred from homology"/>
<protein>
    <recommendedName>
        <fullName evidence="13">RRN7-type domain-containing protein</fullName>
    </recommendedName>
</protein>
<evidence type="ECO:0008006" key="13">
    <source>
        <dbReference type="Google" id="ProtNLM"/>
    </source>
</evidence>
<accession>A0ABD3Q2W2</accession>
<dbReference type="GO" id="GO:0005730">
    <property type="term" value="C:nucleolus"/>
    <property type="evidence" value="ECO:0007669"/>
    <property type="project" value="UniProtKB-SubCell"/>
</dbReference>
<comment type="subcellular location">
    <subcellularLocation>
        <location evidence="1">Nucleus</location>
        <location evidence="1">Nucleolus</location>
    </subcellularLocation>
</comment>
<sequence>MSFYLDDYPGDDEDLNKEICPHCSGRDFYEDPVTGTLTCSSCYTASQTATQEELDIGEGMDIAAISGGKRSKTTKIGGAGGGRGGRVARDLHEYDRSERLPDAESCCLAFQWLLWDASKCVAKLLGMSERRRRAHDDYLGFSNVDYSHSILELTVKRIWFAYLRSWMEGAAVYSAKYPEMRVSFRDLFLEDSRRTLLARHLSVTVGKRVEEEIIAEMQSKLQADRRGSSVTQSDDASVSSQGSLSNAPIDSPNAGNNDSSRMNPKDIAAGTSKSRATRKRRAILSIPKLCNGVFRSSQRSRDQSRRRPNGTYDFDPHQAALKIQPSLNLLLSILHLALMHLQTGVAPYHLTSWVANGLLPHALNGYALLPSKLKERIVAVKNFFIKSFVPPADLVDDLGFLLAAAIGWYRDMGSSHDGDNRHYEDEVNQETSSDQSDSGSSHKRKHSTLQFSTTSSTASLTGEDGRENDKVPTPKAITTHSLYNVPLLAARMVQDLGFGQEVLDNALALMGLQQKHAADTKHEDGENHTSNHAVPSLPYASPHKLYTPLHVASVLVVACKLCHGWETWKIHNLHSDTSSRFEFVPWNNTQLHLLGNGPTLDCYVDFLENTALNGLECSSNVTQFFESLERDITSRSEKNKHGIVSEPKRLSVDPKVKPNHILSGAPYPSESLYRYPTGSSHYPNDMERYSSYKRRRRYGDQFKSPESCHPAYLRLIEYVCYTIEETNPTKLHRLVTYLEHELLRFQDVHYCNRNT</sequence>
<evidence type="ECO:0000256" key="2">
    <source>
        <dbReference type="ARBA" id="ARBA00006899"/>
    </source>
</evidence>
<feature type="compositionally biased region" description="Basic and acidic residues" evidence="10">
    <location>
        <begin position="463"/>
        <end position="472"/>
    </location>
</feature>
<dbReference type="Proteomes" id="UP001516023">
    <property type="component" value="Unassembled WGS sequence"/>
</dbReference>
<organism evidence="11 12">
    <name type="scientific">Cyclotella cryptica</name>
    <dbReference type="NCBI Taxonomy" id="29204"/>
    <lineage>
        <taxon>Eukaryota</taxon>
        <taxon>Sar</taxon>
        <taxon>Stramenopiles</taxon>
        <taxon>Ochrophyta</taxon>
        <taxon>Bacillariophyta</taxon>
        <taxon>Coscinodiscophyceae</taxon>
        <taxon>Thalassiosirophycidae</taxon>
        <taxon>Stephanodiscales</taxon>
        <taxon>Stephanodiscaceae</taxon>
        <taxon>Cyclotella</taxon>
    </lineage>
</organism>
<evidence type="ECO:0000313" key="12">
    <source>
        <dbReference type="Proteomes" id="UP001516023"/>
    </source>
</evidence>
<comment type="similarity">
    <text evidence="2">Belongs to the RRN7/TAF1B family.</text>
</comment>
<evidence type="ECO:0000256" key="4">
    <source>
        <dbReference type="ARBA" id="ARBA00022771"/>
    </source>
</evidence>
<name>A0ABD3Q2W2_9STRA</name>
<keyword evidence="6" id="KW-0805">Transcription regulation</keyword>
<keyword evidence="9" id="KW-0539">Nucleus</keyword>
<keyword evidence="7" id="KW-0238">DNA-binding</keyword>
<evidence type="ECO:0000256" key="8">
    <source>
        <dbReference type="ARBA" id="ARBA00023163"/>
    </source>
</evidence>
<evidence type="ECO:0000256" key="10">
    <source>
        <dbReference type="SAM" id="MobiDB-lite"/>
    </source>
</evidence>
<dbReference type="GO" id="GO:0008270">
    <property type="term" value="F:zinc ion binding"/>
    <property type="evidence" value="ECO:0007669"/>
    <property type="project" value="UniProtKB-KW"/>
</dbReference>
<dbReference type="PANTHER" id="PTHR31576">
    <property type="entry name" value="TATA BOX-BINDING PROTEIN-ASSOCIATED FACTOR RNA POLYMERASE I SUBUNIT B"/>
    <property type="match status" value="1"/>
</dbReference>
<evidence type="ECO:0000256" key="6">
    <source>
        <dbReference type="ARBA" id="ARBA00023015"/>
    </source>
</evidence>
<keyword evidence="8" id="KW-0804">Transcription</keyword>
<feature type="region of interest" description="Disordered" evidence="10">
    <location>
        <begin position="419"/>
        <end position="474"/>
    </location>
</feature>
<reference evidence="11 12" key="1">
    <citation type="journal article" date="2020" name="G3 (Bethesda)">
        <title>Improved Reference Genome for Cyclotella cryptica CCMP332, a Model for Cell Wall Morphogenesis, Salinity Adaptation, and Lipid Production in Diatoms (Bacillariophyta).</title>
        <authorList>
            <person name="Roberts W.R."/>
            <person name="Downey K.M."/>
            <person name="Ruck E.C."/>
            <person name="Traller J.C."/>
            <person name="Alverson A.J."/>
        </authorList>
    </citation>
    <scope>NUCLEOTIDE SEQUENCE [LARGE SCALE GENOMIC DNA]</scope>
    <source>
        <strain evidence="11 12">CCMP332</strain>
    </source>
</reference>
<evidence type="ECO:0000256" key="7">
    <source>
        <dbReference type="ARBA" id="ARBA00023125"/>
    </source>
</evidence>
<keyword evidence="12" id="KW-1185">Reference proteome</keyword>
<gene>
    <name evidence="11" type="ORF">HJC23_005555</name>
</gene>
<keyword evidence="5" id="KW-0862">Zinc</keyword>
<dbReference type="EMBL" id="JABMIG020000100">
    <property type="protein sequence ID" value="KAL3792585.1"/>
    <property type="molecule type" value="Genomic_DNA"/>
</dbReference>
<feature type="compositionally biased region" description="Polar residues" evidence="10">
    <location>
        <begin position="448"/>
        <end position="460"/>
    </location>
</feature>